<dbReference type="Gene3D" id="3.30.565.10">
    <property type="entry name" value="Histidine kinase-like ATPase, C-terminal domain"/>
    <property type="match status" value="1"/>
</dbReference>
<dbReference type="Pfam" id="PF00672">
    <property type="entry name" value="HAMP"/>
    <property type="match status" value="1"/>
</dbReference>
<keyword evidence="4" id="KW-0597">Phosphoprotein</keyword>
<dbReference type="SUPFAM" id="SSF47384">
    <property type="entry name" value="Homodimeric domain of signal transducing histidine kinase"/>
    <property type="match status" value="1"/>
</dbReference>
<evidence type="ECO:0000313" key="15">
    <source>
        <dbReference type="Proteomes" id="UP001319180"/>
    </source>
</evidence>
<evidence type="ECO:0000256" key="1">
    <source>
        <dbReference type="ARBA" id="ARBA00000085"/>
    </source>
</evidence>
<dbReference type="InterPro" id="IPR005467">
    <property type="entry name" value="His_kinase_dom"/>
</dbReference>
<dbReference type="Pfam" id="PF02518">
    <property type="entry name" value="HATPase_c"/>
    <property type="match status" value="1"/>
</dbReference>
<keyword evidence="6 11" id="KW-0812">Transmembrane</keyword>
<dbReference type="PANTHER" id="PTHR45436:SF5">
    <property type="entry name" value="SENSOR HISTIDINE KINASE TRCS"/>
    <property type="match status" value="1"/>
</dbReference>
<evidence type="ECO:0000256" key="2">
    <source>
        <dbReference type="ARBA" id="ARBA00004370"/>
    </source>
</evidence>
<dbReference type="CDD" id="cd06225">
    <property type="entry name" value="HAMP"/>
    <property type="match status" value="1"/>
</dbReference>
<dbReference type="InterPro" id="IPR004358">
    <property type="entry name" value="Sig_transdc_His_kin-like_C"/>
</dbReference>
<dbReference type="SUPFAM" id="SSF55874">
    <property type="entry name" value="ATPase domain of HSP90 chaperone/DNA topoisomerase II/histidine kinase"/>
    <property type="match status" value="1"/>
</dbReference>
<dbReference type="AlphaFoldDB" id="A0AAP2D6Q4"/>
<dbReference type="PRINTS" id="PR00344">
    <property type="entry name" value="BCTRLSENSOR"/>
</dbReference>
<dbReference type="CDD" id="cd00082">
    <property type="entry name" value="HisKA"/>
    <property type="match status" value="1"/>
</dbReference>
<keyword evidence="9" id="KW-0902">Two-component regulatory system</keyword>
<evidence type="ECO:0000256" key="9">
    <source>
        <dbReference type="ARBA" id="ARBA00023012"/>
    </source>
</evidence>
<name>A0AAP2D6Q4_9BACT</name>
<keyword evidence="15" id="KW-1185">Reference proteome</keyword>
<dbReference type="RefSeq" id="WP_254089386.1">
    <property type="nucleotide sequence ID" value="NZ_JAHESC010000006.1"/>
</dbReference>
<feature type="transmembrane region" description="Helical" evidence="11">
    <location>
        <begin position="157"/>
        <end position="177"/>
    </location>
</feature>
<keyword evidence="8 11" id="KW-1133">Transmembrane helix</keyword>
<evidence type="ECO:0000259" key="12">
    <source>
        <dbReference type="PROSITE" id="PS50109"/>
    </source>
</evidence>
<dbReference type="InterPro" id="IPR003594">
    <property type="entry name" value="HATPase_dom"/>
</dbReference>
<dbReference type="SUPFAM" id="SSF158472">
    <property type="entry name" value="HAMP domain-like"/>
    <property type="match status" value="1"/>
</dbReference>
<evidence type="ECO:0000256" key="10">
    <source>
        <dbReference type="ARBA" id="ARBA00023136"/>
    </source>
</evidence>
<comment type="subcellular location">
    <subcellularLocation>
        <location evidence="2">Membrane</location>
    </subcellularLocation>
</comment>
<keyword evidence="10 11" id="KW-0472">Membrane</keyword>
<dbReference type="InterPro" id="IPR050428">
    <property type="entry name" value="TCS_sensor_his_kinase"/>
</dbReference>
<evidence type="ECO:0000256" key="4">
    <source>
        <dbReference type="ARBA" id="ARBA00022553"/>
    </source>
</evidence>
<proteinExistence type="predicted"/>
<feature type="transmembrane region" description="Helical" evidence="11">
    <location>
        <begin position="7"/>
        <end position="29"/>
    </location>
</feature>
<dbReference type="SMART" id="SM00388">
    <property type="entry name" value="HisKA"/>
    <property type="match status" value="1"/>
</dbReference>
<dbReference type="SMART" id="SM00304">
    <property type="entry name" value="HAMP"/>
    <property type="match status" value="1"/>
</dbReference>
<dbReference type="PANTHER" id="PTHR45436">
    <property type="entry name" value="SENSOR HISTIDINE KINASE YKOH"/>
    <property type="match status" value="1"/>
</dbReference>
<dbReference type="SMART" id="SM00387">
    <property type="entry name" value="HATPase_c"/>
    <property type="match status" value="1"/>
</dbReference>
<dbReference type="InterPro" id="IPR003661">
    <property type="entry name" value="HisK_dim/P_dom"/>
</dbReference>
<feature type="domain" description="HAMP" evidence="13">
    <location>
        <begin position="178"/>
        <end position="231"/>
    </location>
</feature>
<evidence type="ECO:0000256" key="11">
    <source>
        <dbReference type="SAM" id="Phobius"/>
    </source>
</evidence>
<dbReference type="Pfam" id="PF00512">
    <property type="entry name" value="HisKA"/>
    <property type="match status" value="1"/>
</dbReference>
<evidence type="ECO:0000256" key="7">
    <source>
        <dbReference type="ARBA" id="ARBA00022777"/>
    </source>
</evidence>
<keyword evidence="5" id="KW-0808">Transferase</keyword>
<dbReference type="EMBL" id="JAHESC010000006">
    <property type="protein sequence ID" value="MBT1686147.1"/>
    <property type="molecule type" value="Genomic_DNA"/>
</dbReference>
<dbReference type="GO" id="GO:0000155">
    <property type="term" value="F:phosphorelay sensor kinase activity"/>
    <property type="evidence" value="ECO:0007669"/>
    <property type="project" value="InterPro"/>
</dbReference>
<evidence type="ECO:0000259" key="13">
    <source>
        <dbReference type="PROSITE" id="PS50885"/>
    </source>
</evidence>
<feature type="domain" description="Histidine kinase" evidence="12">
    <location>
        <begin position="239"/>
        <end position="455"/>
    </location>
</feature>
<comment type="catalytic activity">
    <reaction evidence="1">
        <text>ATP + protein L-histidine = ADP + protein N-phospho-L-histidine.</text>
        <dbReference type="EC" id="2.7.13.3"/>
    </reaction>
</comment>
<protein>
    <recommendedName>
        <fullName evidence="3">histidine kinase</fullName>
        <ecNumber evidence="3">2.7.13.3</ecNumber>
    </recommendedName>
</protein>
<keyword evidence="7" id="KW-0418">Kinase</keyword>
<gene>
    <name evidence="14" type="ORF">KK078_06240</name>
</gene>
<organism evidence="14 15">
    <name type="scientific">Dawidia soli</name>
    <dbReference type="NCBI Taxonomy" id="2782352"/>
    <lineage>
        <taxon>Bacteria</taxon>
        <taxon>Pseudomonadati</taxon>
        <taxon>Bacteroidota</taxon>
        <taxon>Cytophagia</taxon>
        <taxon>Cytophagales</taxon>
        <taxon>Chryseotaleaceae</taxon>
        <taxon>Dawidia</taxon>
    </lineage>
</organism>
<dbReference type="PROSITE" id="PS50885">
    <property type="entry name" value="HAMP"/>
    <property type="match status" value="1"/>
</dbReference>
<evidence type="ECO:0000256" key="8">
    <source>
        <dbReference type="ARBA" id="ARBA00022989"/>
    </source>
</evidence>
<reference evidence="14 15" key="1">
    <citation type="submission" date="2021-05" db="EMBL/GenBank/DDBJ databases">
        <title>A Polyphasic approach of four new species of the genus Ohtaekwangia: Ohtaekwangia histidinii sp. nov., Ohtaekwangia cretensis sp. nov., Ohtaekwangia indiensis sp. nov., Ohtaekwangia reichenbachii sp. nov. from diverse environment.</title>
        <authorList>
            <person name="Octaviana S."/>
        </authorList>
    </citation>
    <scope>NUCLEOTIDE SEQUENCE [LARGE SCALE GENOMIC DNA]</scope>
    <source>
        <strain evidence="14 15">PWU37</strain>
    </source>
</reference>
<dbReference type="CDD" id="cd00075">
    <property type="entry name" value="HATPase"/>
    <property type="match status" value="1"/>
</dbReference>
<evidence type="ECO:0000256" key="3">
    <source>
        <dbReference type="ARBA" id="ARBA00012438"/>
    </source>
</evidence>
<dbReference type="InterPro" id="IPR003660">
    <property type="entry name" value="HAMP_dom"/>
</dbReference>
<accession>A0AAP2D6Q4</accession>
<dbReference type="InterPro" id="IPR036097">
    <property type="entry name" value="HisK_dim/P_sf"/>
</dbReference>
<dbReference type="EC" id="2.7.13.3" evidence="3"/>
<evidence type="ECO:0000256" key="5">
    <source>
        <dbReference type="ARBA" id="ARBA00022679"/>
    </source>
</evidence>
<dbReference type="Gene3D" id="1.10.287.130">
    <property type="match status" value="1"/>
</dbReference>
<dbReference type="GO" id="GO:0005886">
    <property type="term" value="C:plasma membrane"/>
    <property type="evidence" value="ECO:0007669"/>
    <property type="project" value="TreeGrafter"/>
</dbReference>
<dbReference type="PROSITE" id="PS50109">
    <property type="entry name" value="HIS_KIN"/>
    <property type="match status" value="1"/>
</dbReference>
<dbReference type="InterPro" id="IPR036890">
    <property type="entry name" value="HATPase_C_sf"/>
</dbReference>
<evidence type="ECO:0000256" key="6">
    <source>
        <dbReference type="ARBA" id="ARBA00022692"/>
    </source>
</evidence>
<sequence>MNIRSRLTLLFFSLVIVVLSAICLSVYFLSDNYRAEDFYRRLRNRAVNTAKILREVKEVDATLLRRLEQNNPASLPNQYIIIYDDKDVEVYRSGGMPPVEIERDIRQRVGRVQEVRFQKGTAEGCAFIFGDAANAYTVVATATDVYGRDALRNLRNVLTGTFCISVILVSILGWLYAGRALHPISRIVNQVSDITEANLNQRLDEGNKRDEISKLSQTFNSMLERLQSAFTSQKNFIANASHEIKTPITAMSAEIEVSLLQPRDPAYYVNVLQSIRMGLRSLNDISTRLLILAQTSVERPEMNFSLLRIDDLLWDVKEELLKAYPHYLINIEFDLALQSDALAIHGDEQLMKVVILNLVDNGCKYSPNHRIDITLTSGDSGSVIVKFENAGGIPGDQLPRVFEPFFRGHNHRQVKGSGIGLSLVHRIVSLHGGTITVNSPAGVETEFILRLPIRA</sequence>
<dbReference type="Proteomes" id="UP001319180">
    <property type="component" value="Unassembled WGS sequence"/>
</dbReference>
<comment type="caution">
    <text evidence="14">The sequence shown here is derived from an EMBL/GenBank/DDBJ whole genome shotgun (WGS) entry which is preliminary data.</text>
</comment>
<evidence type="ECO:0000313" key="14">
    <source>
        <dbReference type="EMBL" id="MBT1686147.1"/>
    </source>
</evidence>